<protein>
    <submittedName>
        <fullName evidence="3">NAD(P)-binding domain-containing protein</fullName>
    </submittedName>
</protein>
<dbReference type="InterPro" id="IPR028939">
    <property type="entry name" value="P5C_Rdtase_cat_N"/>
</dbReference>
<dbReference type="InterPro" id="IPR036291">
    <property type="entry name" value="NAD(P)-bd_dom_sf"/>
</dbReference>
<reference evidence="4" key="1">
    <citation type="journal article" date="2019" name="Int. J. Syst. Evol. Microbiol.">
        <title>The Global Catalogue of Microorganisms (GCM) 10K type strain sequencing project: providing services to taxonomists for standard genome sequencing and annotation.</title>
        <authorList>
            <consortium name="The Broad Institute Genomics Platform"/>
            <consortium name="The Broad Institute Genome Sequencing Center for Infectious Disease"/>
            <person name="Wu L."/>
            <person name="Ma J."/>
        </authorList>
    </citation>
    <scope>NUCLEOTIDE SEQUENCE [LARGE SCALE GENOMIC DNA]</scope>
    <source>
        <strain evidence="4">JCM 18409</strain>
    </source>
</reference>
<organism evidence="3 4">
    <name type="scientific">Streptomyces siamensis</name>
    <dbReference type="NCBI Taxonomy" id="1274986"/>
    <lineage>
        <taxon>Bacteria</taxon>
        <taxon>Bacillati</taxon>
        <taxon>Actinomycetota</taxon>
        <taxon>Actinomycetes</taxon>
        <taxon>Kitasatosporales</taxon>
        <taxon>Streptomycetaceae</taxon>
        <taxon>Streptomyces</taxon>
    </lineage>
</organism>
<dbReference type="Gene3D" id="3.40.50.720">
    <property type="entry name" value="NAD(P)-binding Rossmann-like Domain"/>
    <property type="match status" value="1"/>
</dbReference>
<evidence type="ECO:0000256" key="1">
    <source>
        <dbReference type="ARBA" id="ARBA00023002"/>
    </source>
</evidence>
<dbReference type="Proteomes" id="UP001501759">
    <property type="component" value="Unassembled WGS sequence"/>
</dbReference>
<comment type="caution">
    <text evidence="3">The sequence shown here is derived from an EMBL/GenBank/DDBJ whole genome shotgun (WGS) entry which is preliminary data.</text>
</comment>
<feature type="domain" description="Pyrroline-5-carboxylate reductase catalytic N-terminal" evidence="2">
    <location>
        <begin position="3"/>
        <end position="107"/>
    </location>
</feature>
<dbReference type="InterPro" id="IPR051267">
    <property type="entry name" value="STEAP_metalloreductase"/>
</dbReference>
<evidence type="ECO:0000259" key="2">
    <source>
        <dbReference type="Pfam" id="PF03807"/>
    </source>
</evidence>
<proteinExistence type="predicted"/>
<name>A0ABP9JHB5_9ACTN</name>
<keyword evidence="4" id="KW-1185">Reference proteome</keyword>
<gene>
    <name evidence="3" type="ORF">GCM10023335_68810</name>
</gene>
<dbReference type="RefSeq" id="WP_345656676.1">
    <property type="nucleotide sequence ID" value="NZ_BAABKB010000032.1"/>
</dbReference>
<dbReference type="EMBL" id="BAABKB010000032">
    <property type="protein sequence ID" value="GAA5029581.1"/>
    <property type="molecule type" value="Genomic_DNA"/>
</dbReference>
<dbReference type="SUPFAM" id="SSF51735">
    <property type="entry name" value="NAD(P)-binding Rossmann-fold domains"/>
    <property type="match status" value="1"/>
</dbReference>
<evidence type="ECO:0000313" key="3">
    <source>
        <dbReference type="EMBL" id="GAA5029581.1"/>
    </source>
</evidence>
<evidence type="ECO:0000313" key="4">
    <source>
        <dbReference type="Proteomes" id="UP001501759"/>
    </source>
</evidence>
<sequence length="232" mass="24462">MRYAVLGTGVVGRTVAAKLATLGHETVVGTRDPQATLARTEPDGYGNPPFAQWQANDFAVRLVTFTEAAAWADAVVNTTAGAASLEALTAAGADNLAGKVLIDIANPLDFSTGMPPSLNPVDTDSLGEQIQRAFPDTRVVKALNTMNCEVMVDPSRVAGEHDVFVSGDDTDAKKQVTELLVSFGWPAASVIDLGGIITARGTEMLLPIWLRLWGTLGHADFNFHIAGTRTSA</sequence>
<dbReference type="PANTHER" id="PTHR14239">
    <property type="entry name" value="DUDULIN-RELATED"/>
    <property type="match status" value="1"/>
</dbReference>
<dbReference type="Pfam" id="PF03807">
    <property type="entry name" value="F420_oxidored"/>
    <property type="match status" value="1"/>
</dbReference>
<accession>A0ABP9JHB5</accession>
<keyword evidence="1" id="KW-0560">Oxidoreductase</keyword>